<keyword evidence="2" id="KW-1003">Cell membrane</keyword>
<name>A0A511N979_DEIC1</name>
<evidence type="ECO:0000256" key="5">
    <source>
        <dbReference type="ARBA" id="ARBA00023136"/>
    </source>
</evidence>
<dbReference type="RefSeq" id="WP_146889041.1">
    <property type="nucleotide sequence ID" value="NZ_BJXB01000028.1"/>
</dbReference>
<comment type="subcellular location">
    <subcellularLocation>
        <location evidence="1">Cell membrane</location>
        <topology evidence="1">Multi-pass membrane protein</topology>
    </subcellularLocation>
</comment>
<keyword evidence="8" id="KW-1185">Reference proteome</keyword>
<dbReference type="GO" id="GO:0015171">
    <property type="term" value="F:amino acid transmembrane transporter activity"/>
    <property type="evidence" value="ECO:0007669"/>
    <property type="project" value="TreeGrafter"/>
</dbReference>
<evidence type="ECO:0000256" key="6">
    <source>
        <dbReference type="SAM" id="Phobius"/>
    </source>
</evidence>
<proteinExistence type="predicted"/>
<dbReference type="PANTHER" id="PTHR30086:SF19">
    <property type="entry name" value="THREONINE EFFLUX PROTEIN"/>
    <property type="match status" value="1"/>
</dbReference>
<accession>A0A511N979</accession>
<evidence type="ECO:0000313" key="8">
    <source>
        <dbReference type="Proteomes" id="UP000321306"/>
    </source>
</evidence>
<feature type="transmembrane region" description="Helical" evidence="6">
    <location>
        <begin position="71"/>
        <end position="89"/>
    </location>
</feature>
<dbReference type="AlphaFoldDB" id="A0A511N979"/>
<feature type="transmembrane region" description="Helical" evidence="6">
    <location>
        <begin position="127"/>
        <end position="144"/>
    </location>
</feature>
<evidence type="ECO:0000313" key="7">
    <source>
        <dbReference type="EMBL" id="GEM49107.1"/>
    </source>
</evidence>
<dbReference type="GO" id="GO:0005886">
    <property type="term" value="C:plasma membrane"/>
    <property type="evidence" value="ECO:0007669"/>
    <property type="project" value="UniProtKB-SubCell"/>
</dbReference>
<evidence type="ECO:0000256" key="4">
    <source>
        <dbReference type="ARBA" id="ARBA00022989"/>
    </source>
</evidence>
<dbReference type="Proteomes" id="UP000321306">
    <property type="component" value="Unassembled WGS sequence"/>
</dbReference>
<evidence type="ECO:0000256" key="1">
    <source>
        <dbReference type="ARBA" id="ARBA00004651"/>
    </source>
</evidence>
<keyword evidence="4 6" id="KW-1133">Transmembrane helix</keyword>
<dbReference type="OrthoDB" id="581870at2"/>
<evidence type="ECO:0000256" key="3">
    <source>
        <dbReference type="ARBA" id="ARBA00022692"/>
    </source>
</evidence>
<sequence length="208" mass="22330">MTTLITLFMVHLLALLTPGPDSLLVARLAVSNTRKAGLYAALGITLGNALWAGLALIGLQVLFQEVVWLQTALKVAGGLYLLYLGFLLWKGSLKKTASSESTTEPLKSSNAAAFRSGLLTNLANVKAVIYFSSIFVTFITPGMGTGLKVSMFMLVMLETLAFFSVVALVLSLPAPQQAYQKAVKWIDRTAGTMFAAFGARLVLSIRDH</sequence>
<feature type="transmembrane region" description="Helical" evidence="6">
    <location>
        <begin position="36"/>
        <end position="59"/>
    </location>
</feature>
<protein>
    <submittedName>
        <fullName evidence="7">Threonine export protein RhtC</fullName>
    </submittedName>
</protein>
<feature type="transmembrane region" description="Helical" evidence="6">
    <location>
        <begin position="151"/>
        <end position="173"/>
    </location>
</feature>
<gene>
    <name evidence="7" type="ORF">DC3_47420</name>
</gene>
<comment type="caution">
    <text evidence="7">The sequence shown here is derived from an EMBL/GenBank/DDBJ whole genome shotgun (WGS) entry which is preliminary data.</text>
</comment>
<dbReference type="PANTHER" id="PTHR30086">
    <property type="entry name" value="ARGININE EXPORTER PROTEIN ARGO"/>
    <property type="match status" value="1"/>
</dbReference>
<evidence type="ECO:0000256" key="2">
    <source>
        <dbReference type="ARBA" id="ARBA00022475"/>
    </source>
</evidence>
<dbReference type="EMBL" id="BJXB01000028">
    <property type="protein sequence ID" value="GEM49107.1"/>
    <property type="molecule type" value="Genomic_DNA"/>
</dbReference>
<keyword evidence="3 6" id="KW-0812">Transmembrane</keyword>
<dbReference type="Pfam" id="PF01810">
    <property type="entry name" value="LysE"/>
    <property type="match status" value="1"/>
</dbReference>
<dbReference type="InterPro" id="IPR001123">
    <property type="entry name" value="LeuE-type"/>
</dbReference>
<organism evidence="7 8">
    <name type="scientific">Deinococcus cellulosilyticus (strain DSM 18568 / NBRC 106333 / KACC 11606 / 5516J-15)</name>
    <dbReference type="NCBI Taxonomy" id="1223518"/>
    <lineage>
        <taxon>Bacteria</taxon>
        <taxon>Thermotogati</taxon>
        <taxon>Deinococcota</taxon>
        <taxon>Deinococci</taxon>
        <taxon>Deinococcales</taxon>
        <taxon>Deinococcaceae</taxon>
        <taxon>Deinococcus</taxon>
    </lineage>
</organism>
<keyword evidence="5 6" id="KW-0472">Membrane</keyword>
<reference evidence="7 8" key="1">
    <citation type="submission" date="2019-07" db="EMBL/GenBank/DDBJ databases">
        <title>Whole genome shotgun sequence of Deinococcus cellulosilyticus NBRC 106333.</title>
        <authorList>
            <person name="Hosoyama A."/>
            <person name="Uohara A."/>
            <person name="Ohji S."/>
            <person name="Ichikawa N."/>
        </authorList>
    </citation>
    <scope>NUCLEOTIDE SEQUENCE [LARGE SCALE GENOMIC DNA]</scope>
    <source>
        <strain evidence="7 8">NBRC 106333</strain>
    </source>
</reference>